<proteinExistence type="predicted"/>
<feature type="transmembrane region" description="Helical" evidence="1">
    <location>
        <begin position="12"/>
        <end position="31"/>
    </location>
</feature>
<dbReference type="Proteomes" id="UP000229370">
    <property type="component" value="Unassembled WGS sequence"/>
</dbReference>
<keyword evidence="1" id="KW-0472">Membrane</keyword>
<dbReference type="SUPFAM" id="SSF56281">
    <property type="entry name" value="Metallo-hydrolase/oxidoreductase"/>
    <property type="match status" value="1"/>
</dbReference>
<dbReference type="InterPro" id="IPR052159">
    <property type="entry name" value="Competence_DNA_uptake"/>
</dbReference>
<dbReference type="AlphaFoldDB" id="A0A2M8GP13"/>
<dbReference type="Gene3D" id="3.60.15.10">
    <property type="entry name" value="Ribonuclease Z/Hydroxyacylglutathione hydrolase-like"/>
    <property type="match status" value="1"/>
</dbReference>
<evidence type="ECO:0000313" key="3">
    <source>
        <dbReference type="EMBL" id="PJC82297.1"/>
    </source>
</evidence>
<evidence type="ECO:0000256" key="1">
    <source>
        <dbReference type="SAM" id="Phobius"/>
    </source>
</evidence>
<dbReference type="EMBL" id="PFQK01000006">
    <property type="protein sequence ID" value="PJC82297.1"/>
    <property type="molecule type" value="Genomic_DNA"/>
</dbReference>
<dbReference type="InterPro" id="IPR036866">
    <property type="entry name" value="RibonucZ/Hydroxyglut_hydro"/>
</dbReference>
<dbReference type="Pfam" id="PF00753">
    <property type="entry name" value="Lactamase_B"/>
    <property type="match status" value="1"/>
</dbReference>
<accession>A0A2M8GP13</accession>
<dbReference type="PANTHER" id="PTHR30619:SF1">
    <property type="entry name" value="RECOMBINATION PROTEIN 2"/>
    <property type="match status" value="1"/>
</dbReference>
<sequence length="299" mass="33138">MHDSPVKTRDLILTFLFSLIILVCLFLLNYFDKTTKIVFCDVGQGDAAYIRIKNQIDVLIDAGPDNKALSCLGKYMPFYDRKIELVIISHPQKDHFGGLVSILNHYQVDKIIAPAVDSSSRSYRLLKNLISAKKIVVSSATAGDKIVINNTRLVFFWPSERFLKSNLVFDQPRKIGNIILGASGLDANFFSQILAYQEGAVSVLFTGDAPGSVLDGLEEKDKSKTTILKIPHHGSKNGLTKNFLRLADPGLAVISVGKNNSFGHPSKEVLEILQAQNVKIKRTDIDGDIIFKIQSSKFK</sequence>
<keyword evidence="1" id="KW-0812">Transmembrane</keyword>
<dbReference type="InterPro" id="IPR001279">
    <property type="entry name" value="Metallo-B-lactamas"/>
</dbReference>
<evidence type="ECO:0000313" key="4">
    <source>
        <dbReference type="Proteomes" id="UP000229370"/>
    </source>
</evidence>
<keyword evidence="1" id="KW-1133">Transmembrane helix</keyword>
<dbReference type="InterPro" id="IPR035681">
    <property type="entry name" value="ComA-like_MBL"/>
</dbReference>
<reference evidence="4" key="1">
    <citation type="submission" date="2017-09" db="EMBL/GenBank/DDBJ databases">
        <title>Depth-based differentiation of microbial function through sediment-hosted aquifers and enrichment of novel symbionts in the deep terrestrial subsurface.</title>
        <authorList>
            <person name="Probst A.J."/>
            <person name="Ladd B."/>
            <person name="Jarett J.K."/>
            <person name="Geller-Mcgrath D.E."/>
            <person name="Sieber C.M.K."/>
            <person name="Emerson J.B."/>
            <person name="Anantharaman K."/>
            <person name="Thomas B.C."/>
            <person name="Malmstrom R."/>
            <person name="Stieglmeier M."/>
            <person name="Klingl A."/>
            <person name="Woyke T."/>
            <person name="Ryan C.M."/>
            <person name="Banfield J.F."/>
        </authorList>
    </citation>
    <scope>NUCLEOTIDE SEQUENCE [LARGE SCALE GENOMIC DNA]</scope>
</reference>
<name>A0A2M8GP13_9BACT</name>
<dbReference type="PANTHER" id="PTHR30619">
    <property type="entry name" value="DNA INTERNALIZATION/COMPETENCE PROTEIN COMEC/REC2"/>
    <property type="match status" value="1"/>
</dbReference>
<evidence type="ECO:0000259" key="2">
    <source>
        <dbReference type="Pfam" id="PF00753"/>
    </source>
</evidence>
<organism evidence="3 4">
    <name type="scientific">Candidatus Roizmanbacteria bacterium CG_4_8_14_3_um_filter_36_10</name>
    <dbReference type="NCBI Taxonomy" id="1974834"/>
    <lineage>
        <taxon>Bacteria</taxon>
        <taxon>Candidatus Roizmaniibacteriota</taxon>
    </lineage>
</organism>
<feature type="domain" description="Metallo-beta-lactamase" evidence="2">
    <location>
        <begin position="41"/>
        <end position="117"/>
    </location>
</feature>
<gene>
    <name evidence="3" type="ORF">CO007_00170</name>
</gene>
<comment type="caution">
    <text evidence="3">The sequence shown here is derived from an EMBL/GenBank/DDBJ whole genome shotgun (WGS) entry which is preliminary data.</text>
</comment>
<dbReference type="CDD" id="cd07731">
    <property type="entry name" value="ComA-like_MBL-fold"/>
    <property type="match status" value="1"/>
</dbReference>
<protein>
    <recommendedName>
        <fullName evidence="2">Metallo-beta-lactamase domain-containing protein</fullName>
    </recommendedName>
</protein>